<evidence type="ECO:0000313" key="1">
    <source>
        <dbReference type="EMBL" id="VXD24515.1"/>
    </source>
</evidence>
<evidence type="ECO:0000313" key="2">
    <source>
        <dbReference type="Proteomes" id="UP000184550"/>
    </source>
</evidence>
<name>A0A7Z9BZZ0_9CYAN</name>
<dbReference type="RefSeq" id="WP_083625961.1">
    <property type="nucleotide sequence ID" value="NZ_LR734882.1"/>
</dbReference>
<reference evidence="1" key="1">
    <citation type="submission" date="2019-10" db="EMBL/GenBank/DDBJ databases">
        <authorList>
            <consortium name="Genoscope - CEA"/>
            <person name="William W."/>
        </authorList>
    </citation>
    <scope>NUCLEOTIDE SEQUENCE [LARGE SCALE GENOMIC DNA]</scope>
    <source>
        <strain evidence="1">BBR_PRJEB10992</strain>
    </source>
</reference>
<proteinExistence type="predicted"/>
<accession>A0A7Z9BZZ0</accession>
<sequence length="191" mass="22768">MLSATLTASFLPRSGFYGSFTLDIAIAYYENGQWISQGWSHLRVRVEPNRQKFDDLKSLKKLSLVTYFDKVVLLNQPLRQREYYFYIERHENFLDICQLHNVRTFYPLSHKYAIGSYRPCFWLEYGDFKKYNARYSGNGLDRFCDNVFSGKKWVNGWYYIDVGNASDYTIEFELSQHSHTHYHLPHPPHPH</sequence>
<comment type="caution">
    <text evidence="1">The sequence shown here is derived from an EMBL/GenBank/DDBJ whole genome shotgun (WGS) entry which is preliminary data.</text>
</comment>
<dbReference type="EMBL" id="CZCU02000160">
    <property type="protein sequence ID" value="VXD24515.1"/>
    <property type="molecule type" value="Genomic_DNA"/>
</dbReference>
<dbReference type="Proteomes" id="UP000184550">
    <property type="component" value="Unassembled WGS sequence"/>
</dbReference>
<dbReference type="AlphaFoldDB" id="A0A7Z9BZZ0"/>
<protein>
    <submittedName>
        <fullName evidence="1">Uncharacterized protein</fullName>
    </submittedName>
</protein>
<gene>
    <name evidence="1" type="ORF">PL8927_820089</name>
</gene>
<keyword evidence="2" id="KW-1185">Reference proteome</keyword>
<organism evidence="1 2">
    <name type="scientific">Planktothrix serta PCC 8927</name>
    <dbReference type="NCBI Taxonomy" id="671068"/>
    <lineage>
        <taxon>Bacteria</taxon>
        <taxon>Bacillati</taxon>
        <taxon>Cyanobacteriota</taxon>
        <taxon>Cyanophyceae</taxon>
        <taxon>Oscillatoriophycideae</taxon>
        <taxon>Oscillatoriales</taxon>
        <taxon>Microcoleaceae</taxon>
        <taxon>Planktothrix</taxon>
    </lineage>
</organism>